<gene>
    <name evidence="2" type="ORF">EKE94_15015</name>
</gene>
<organism evidence="2 3">
    <name type="scientific">Mesobaculum littorinae</name>
    <dbReference type="NCBI Taxonomy" id="2486419"/>
    <lineage>
        <taxon>Bacteria</taxon>
        <taxon>Pseudomonadati</taxon>
        <taxon>Pseudomonadota</taxon>
        <taxon>Alphaproteobacteria</taxon>
        <taxon>Rhodobacterales</taxon>
        <taxon>Roseobacteraceae</taxon>
        <taxon>Mesobaculum</taxon>
    </lineage>
</organism>
<reference evidence="2 3" key="1">
    <citation type="submission" date="2018-11" db="EMBL/GenBank/DDBJ databases">
        <title>Mesobaculum littorinae gen. nov., sp. nov., isolated from Littorina scabra that represents a novel genus of the order Rhodobacteraceae.</title>
        <authorList>
            <person name="Li F."/>
        </authorList>
    </citation>
    <scope>NUCLEOTIDE SEQUENCE [LARGE SCALE GENOMIC DNA]</scope>
    <source>
        <strain evidence="2 3">M0103</strain>
    </source>
</reference>
<dbReference type="AlphaFoldDB" id="A0A438AE49"/>
<evidence type="ECO:0000313" key="2">
    <source>
        <dbReference type="EMBL" id="RVV96980.1"/>
    </source>
</evidence>
<dbReference type="EMBL" id="RQXX01000006">
    <property type="protein sequence ID" value="RVV96980.1"/>
    <property type="molecule type" value="Genomic_DNA"/>
</dbReference>
<dbReference type="InterPro" id="IPR037053">
    <property type="entry name" value="Phage_tail_collar_dom_sf"/>
</dbReference>
<dbReference type="Pfam" id="PF07484">
    <property type="entry name" value="Collar"/>
    <property type="match status" value="1"/>
</dbReference>
<sequence>MSDPFLAEIRMFGFDFAPRGWAFLDGTMLPIDQNQSLFKLLGTAYGGDGQNNFALPDLRGRTPMHVGNGLARGERAGIENVTLTTPEIPAHIHMAFASTQTGNKSQPEGNILAAEAAPDMAYGTYADTSLQAGTVGQTGSGMAHSNMQPFQTVNFCIAIQGIFPPHE</sequence>
<dbReference type="SUPFAM" id="SSF88874">
    <property type="entry name" value="Receptor-binding domain of short tail fibre protein gp12"/>
    <property type="match status" value="1"/>
</dbReference>
<proteinExistence type="predicted"/>
<dbReference type="Gene3D" id="3.90.1340.10">
    <property type="entry name" value="Phage tail collar domain"/>
    <property type="match status" value="1"/>
</dbReference>
<feature type="domain" description="Phage tail collar" evidence="1">
    <location>
        <begin position="8"/>
        <end position="63"/>
    </location>
</feature>
<name>A0A438AE49_9RHOB</name>
<accession>A0A438AE49</accession>
<evidence type="ECO:0000259" key="1">
    <source>
        <dbReference type="Pfam" id="PF07484"/>
    </source>
</evidence>
<dbReference type="RefSeq" id="WP_127907456.1">
    <property type="nucleotide sequence ID" value="NZ_RQXX01000006.1"/>
</dbReference>
<dbReference type="Proteomes" id="UP000285908">
    <property type="component" value="Unassembled WGS sequence"/>
</dbReference>
<dbReference type="InterPro" id="IPR011083">
    <property type="entry name" value="Phage_tail_collar_dom"/>
</dbReference>
<protein>
    <submittedName>
        <fullName evidence="2">Phage tail protein</fullName>
    </submittedName>
</protein>
<dbReference type="OrthoDB" id="9810174at2"/>
<evidence type="ECO:0000313" key="3">
    <source>
        <dbReference type="Proteomes" id="UP000285908"/>
    </source>
</evidence>
<comment type="caution">
    <text evidence="2">The sequence shown here is derived from an EMBL/GenBank/DDBJ whole genome shotgun (WGS) entry which is preliminary data.</text>
</comment>
<keyword evidence="3" id="KW-1185">Reference proteome</keyword>